<dbReference type="AlphaFoldDB" id="A0A4R1RAP7"/>
<dbReference type="OrthoDB" id="1436640at2"/>
<proteinExistence type="predicted"/>
<accession>A0A4R1RAP7</accession>
<dbReference type="RefSeq" id="WP_132219277.1">
    <property type="nucleotide sequence ID" value="NZ_OX156936.1"/>
</dbReference>
<gene>
    <name evidence="1" type="ORF">EV196_11140</name>
</gene>
<dbReference type="EMBL" id="SLUP01000011">
    <property type="protein sequence ID" value="TCL62844.1"/>
    <property type="molecule type" value="Genomic_DNA"/>
</dbReference>
<evidence type="ECO:0000313" key="2">
    <source>
        <dbReference type="Proteomes" id="UP000295455"/>
    </source>
</evidence>
<organism evidence="1 2">
    <name type="scientific">Mariniflexile fucanivorans</name>
    <dbReference type="NCBI Taxonomy" id="264023"/>
    <lineage>
        <taxon>Bacteria</taxon>
        <taxon>Pseudomonadati</taxon>
        <taxon>Bacteroidota</taxon>
        <taxon>Flavobacteriia</taxon>
        <taxon>Flavobacteriales</taxon>
        <taxon>Flavobacteriaceae</taxon>
        <taxon>Mariniflexile</taxon>
    </lineage>
</organism>
<dbReference type="Proteomes" id="UP000295455">
    <property type="component" value="Unassembled WGS sequence"/>
</dbReference>
<evidence type="ECO:0000313" key="1">
    <source>
        <dbReference type="EMBL" id="TCL62844.1"/>
    </source>
</evidence>
<comment type="caution">
    <text evidence="1">The sequence shown here is derived from an EMBL/GenBank/DDBJ whole genome shotgun (WGS) entry which is preliminary data.</text>
</comment>
<dbReference type="Pfam" id="PF13689">
    <property type="entry name" value="DUF4154"/>
    <property type="match status" value="1"/>
</dbReference>
<keyword evidence="2" id="KW-1185">Reference proteome</keyword>
<dbReference type="InterPro" id="IPR025293">
    <property type="entry name" value="YfiR/HmsC-like"/>
</dbReference>
<sequence>MINLKLPPNIIFLAKGLVFIFIFCCFGNSVFAQNIPVPEKIQAALLSKVLKYNPQIQQSPKIQILVVFDNNSEINKDEFIKGLGNSIEAKAIYPSELEQNISGYQAVYFMQGIHYQASICKKYKVLSVTGTPRFIEQGEISLGFGLQNNKPIILVNLISLEKENQSFSSDILRISKIYK</sequence>
<protein>
    <submittedName>
        <fullName evidence="1">Uncharacterized protein DUF4154</fullName>
    </submittedName>
</protein>
<reference evidence="1 2" key="1">
    <citation type="submission" date="2019-03" db="EMBL/GenBank/DDBJ databases">
        <title>Genomic Encyclopedia of Type Strains, Phase IV (KMG-IV): sequencing the most valuable type-strain genomes for metagenomic binning, comparative biology and taxonomic classification.</title>
        <authorList>
            <person name="Goeker M."/>
        </authorList>
    </citation>
    <scope>NUCLEOTIDE SEQUENCE [LARGE SCALE GENOMIC DNA]</scope>
    <source>
        <strain evidence="1 2">DSM 18792</strain>
    </source>
</reference>
<name>A0A4R1RAP7_9FLAO</name>